<name>A0A395J2P8_9HELO</name>
<dbReference type="AlphaFoldDB" id="A0A395J2P8"/>
<proteinExistence type="predicted"/>
<evidence type="ECO:0000256" key="1">
    <source>
        <dbReference type="SAM" id="Coils"/>
    </source>
</evidence>
<sequence length="270" mass="29327">MRVVDLDSFVNVEADFEEEDEVIDVEDRGDEEENTKVLKLDPLLHKPVLIPVAGPVATEELKLLLNSTLVLATLLTIGVAVQIPVELAPSDGAPEGGPEIDDGKEVVDKGVVVQLAGKGIVVQVPDSTTVIHCVLVQLSVIVMMLVGFAEQRVRDVDWFRMRVAWRGVEDGVEAEMAFMTELEMGGERGTGAGVEVKDEDEDVLMVMDIGDKTGSVTVETPVEELERLELIEIECKRYDAVETAIEELESKVAATRLLDLVSSGLKCGCV</sequence>
<feature type="transmembrane region" description="Helical" evidence="2">
    <location>
        <begin position="63"/>
        <end position="85"/>
    </location>
</feature>
<keyword evidence="2" id="KW-0472">Membrane</keyword>
<keyword evidence="2" id="KW-1133">Transmembrane helix</keyword>
<dbReference type="Proteomes" id="UP000249056">
    <property type="component" value="Unassembled WGS sequence"/>
</dbReference>
<evidence type="ECO:0000256" key="2">
    <source>
        <dbReference type="SAM" id="Phobius"/>
    </source>
</evidence>
<organism evidence="3 4">
    <name type="scientific">Monilinia fructigena</name>
    <dbReference type="NCBI Taxonomy" id="38457"/>
    <lineage>
        <taxon>Eukaryota</taxon>
        <taxon>Fungi</taxon>
        <taxon>Dikarya</taxon>
        <taxon>Ascomycota</taxon>
        <taxon>Pezizomycotina</taxon>
        <taxon>Leotiomycetes</taxon>
        <taxon>Helotiales</taxon>
        <taxon>Sclerotiniaceae</taxon>
        <taxon>Monilinia</taxon>
    </lineage>
</organism>
<reference evidence="3 4" key="1">
    <citation type="submission" date="2018-06" db="EMBL/GenBank/DDBJ databases">
        <title>Genome Sequence of the Brown Rot Fungal Pathogen Monilinia fructigena.</title>
        <authorList>
            <person name="Landi L."/>
            <person name="De Miccolis Angelini R.M."/>
            <person name="Pollastro S."/>
            <person name="Abate D."/>
            <person name="Faretra F."/>
            <person name="Romanazzi G."/>
        </authorList>
    </citation>
    <scope>NUCLEOTIDE SEQUENCE [LARGE SCALE GENOMIC DNA]</scope>
    <source>
        <strain evidence="3 4">Mfrg269</strain>
    </source>
</reference>
<feature type="transmembrane region" description="Helical" evidence="2">
    <location>
        <begin position="129"/>
        <end position="149"/>
    </location>
</feature>
<comment type="caution">
    <text evidence="3">The sequence shown here is derived from an EMBL/GenBank/DDBJ whole genome shotgun (WGS) entry which is preliminary data.</text>
</comment>
<protein>
    <submittedName>
        <fullName evidence="3">Uncharacterized protein</fullName>
    </submittedName>
</protein>
<keyword evidence="2" id="KW-0812">Transmembrane</keyword>
<evidence type="ECO:0000313" key="4">
    <source>
        <dbReference type="Proteomes" id="UP000249056"/>
    </source>
</evidence>
<accession>A0A395J2P8</accession>
<dbReference type="EMBL" id="QKRW01000005">
    <property type="protein sequence ID" value="RAL66760.1"/>
    <property type="molecule type" value="Genomic_DNA"/>
</dbReference>
<feature type="coiled-coil region" evidence="1">
    <location>
        <begin position="231"/>
        <end position="258"/>
    </location>
</feature>
<gene>
    <name evidence="3" type="ORF">DID88_007543</name>
</gene>
<evidence type="ECO:0000313" key="3">
    <source>
        <dbReference type="EMBL" id="RAL66760.1"/>
    </source>
</evidence>
<keyword evidence="4" id="KW-1185">Reference proteome</keyword>
<keyword evidence="1" id="KW-0175">Coiled coil</keyword>